<accession>A0A165R7T2</accession>
<dbReference type="AlphaFoldDB" id="A0A165R7T2"/>
<organism evidence="1 2">
    <name type="scientific">Neolentinus lepideus HHB14362 ss-1</name>
    <dbReference type="NCBI Taxonomy" id="1314782"/>
    <lineage>
        <taxon>Eukaryota</taxon>
        <taxon>Fungi</taxon>
        <taxon>Dikarya</taxon>
        <taxon>Basidiomycota</taxon>
        <taxon>Agaricomycotina</taxon>
        <taxon>Agaricomycetes</taxon>
        <taxon>Gloeophyllales</taxon>
        <taxon>Gloeophyllaceae</taxon>
        <taxon>Neolentinus</taxon>
    </lineage>
</organism>
<dbReference type="SUPFAM" id="SSF52047">
    <property type="entry name" value="RNI-like"/>
    <property type="match status" value="1"/>
</dbReference>
<evidence type="ECO:0000313" key="2">
    <source>
        <dbReference type="Proteomes" id="UP000076761"/>
    </source>
</evidence>
<evidence type="ECO:0000313" key="1">
    <source>
        <dbReference type="EMBL" id="KZT23427.1"/>
    </source>
</evidence>
<dbReference type="OrthoDB" id="270763at2759"/>
<dbReference type="STRING" id="1314782.A0A165R7T2"/>
<name>A0A165R7T2_9AGAM</name>
<dbReference type="Gene3D" id="3.80.10.10">
    <property type="entry name" value="Ribonuclease Inhibitor"/>
    <property type="match status" value="1"/>
</dbReference>
<dbReference type="InterPro" id="IPR032675">
    <property type="entry name" value="LRR_dom_sf"/>
</dbReference>
<reference evidence="1 2" key="1">
    <citation type="journal article" date="2016" name="Mol. Biol. Evol.">
        <title>Comparative Genomics of Early-Diverging Mushroom-Forming Fungi Provides Insights into the Origins of Lignocellulose Decay Capabilities.</title>
        <authorList>
            <person name="Nagy L.G."/>
            <person name="Riley R."/>
            <person name="Tritt A."/>
            <person name="Adam C."/>
            <person name="Daum C."/>
            <person name="Floudas D."/>
            <person name="Sun H."/>
            <person name="Yadav J.S."/>
            <person name="Pangilinan J."/>
            <person name="Larsson K.H."/>
            <person name="Matsuura K."/>
            <person name="Barry K."/>
            <person name="Labutti K."/>
            <person name="Kuo R."/>
            <person name="Ohm R.A."/>
            <person name="Bhattacharya S.S."/>
            <person name="Shirouzu T."/>
            <person name="Yoshinaga Y."/>
            <person name="Martin F.M."/>
            <person name="Grigoriev I.V."/>
            <person name="Hibbett D.S."/>
        </authorList>
    </citation>
    <scope>NUCLEOTIDE SEQUENCE [LARGE SCALE GENOMIC DNA]</scope>
    <source>
        <strain evidence="1 2">HHB14362 ss-1</strain>
    </source>
</reference>
<protein>
    <submittedName>
        <fullName evidence="1">Uncharacterized protein</fullName>
    </submittedName>
</protein>
<proteinExistence type="predicted"/>
<dbReference type="InParanoid" id="A0A165R7T2"/>
<dbReference type="EMBL" id="KV425585">
    <property type="protein sequence ID" value="KZT23427.1"/>
    <property type="molecule type" value="Genomic_DNA"/>
</dbReference>
<sequence length="398" mass="45383">MFNVENEFINRMDTLNYAVQPRRVAPRLPPELVFEILTHLYYNEDGAVDQSSLAACTLVQSEWTEVAQQLLYREVTLSGYGPKHRSDIFHASIDPSTARGKLLGEFVRSIDIPVGYGDDAYSPTNFVALLRSCPRLYNLSISIMDMHEFEPKIVYELQELAQTTGPRIRSLRFRRSGVQSPVLYQLLSVWPSIQFLLVGLELAAAPPCGKPRFRLQELILHRNLLQDVLEWLLSSSADTLQLLDLRDLPGSRFATYLAKNHCHHIRSLRFIYSNNIALALIPRCLKLEEVIMHSLPNATWKLKFPPSLEHLSFRNPAFAKSPTLEHVLGIIPNLPKLRVITGDAGVRNHKDQRILQRLCEEQGVTLSFDGKPPWVLDDPVMPKRFPRGRSISNFPLMN</sequence>
<keyword evidence="2" id="KW-1185">Reference proteome</keyword>
<gene>
    <name evidence="1" type="ORF">NEOLEDRAFT_1117999</name>
</gene>
<dbReference type="Proteomes" id="UP000076761">
    <property type="component" value="Unassembled WGS sequence"/>
</dbReference>